<feature type="compositionally biased region" description="Basic and acidic residues" evidence="1">
    <location>
        <begin position="131"/>
        <end position="156"/>
    </location>
</feature>
<organism evidence="2 3">
    <name type="scientific">Nannochloropsis salina CCMP1776</name>
    <dbReference type="NCBI Taxonomy" id="1027361"/>
    <lineage>
        <taxon>Eukaryota</taxon>
        <taxon>Sar</taxon>
        <taxon>Stramenopiles</taxon>
        <taxon>Ochrophyta</taxon>
        <taxon>Eustigmatophyceae</taxon>
        <taxon>Eustigmatales</taxon>
        <taxon>Monodopsidaceae</taxon>
        <taxon>Microchloropsis</taxon>
        <taxon>Microchloropsis salina</taxon>
    </lineage>
</organism>
<protein>
    <submittedName>
        <fullName evidence="2">Uncharacterized protein</fullName>
    </submittedName>
</protein>
<name>A0A4D9CU08_9STRA</name>
<keyword evidence="3" id="KW-1185">Reference proteome</keyword>
<reference evidence="2" key="1">
    <citation type="submission" date="2019-01" db="EMBL/GenBank/DDBJ databases">
        <title>Nuclear Genome Assembly of the Microalgal Biofuel strain Nannochloropsis salina CCMP1776.</title>
        <authorList>
            <person name="Hovde B."/>
        </authorList>
    </citation>
    <scope>NUCLEOTIDE SEQUENCE [LARGE SCALE GENOMIC DNA]</scope>
    <source>
        <strain evidence="2">CCMP1776</strain>
    </source>
</reference>
<comment type="caution">
    <text evidence="2">The sequence shown here is derived from an EMBL/GenBank/DDBJ whole genome shotgun (WGS) entry which is preliminary data.</text>
</comment>
<accession>A0A4D9CU08</accession>
<dbReference type="OrthoDB" id="10364193at2759"/>
<dbReference type="AlphaFoldDB" id="A0A4D9CU08"/>
<evidence type="ECO:0000313" key="3">
    <source>
        <dbReference type="Proteomes" id="UP000355283"/>
    </source>
</evidence>
<sequence>MCLIVRRAQLHRRGWHVWRQLILPANRSSKNLGNRALIKPLESLQTPSDIWLPWPCQLRCLASLPVGVQDNIIPPVRYTAAPRVSSSLPSGGALIPDGEDQPQATQKKGRRELSTGGKLSGSETMRKGRGKAKDEEKSRGEKKEKNGKKNEKKLPISDHSPAALAGNKMAAWDIAYTPSLAAAEHLVEEVRQHLSYRYHAQKVFLDYIPDTISARDVGLMFAGLDGTRDIDAVIILEAIRARERRPRNAVREGGPRTAIIQFGSRSTYDRVLSEDVRIFGICWQRHTYKPTRGPGRNLFFTLCSGEYTILDMAGKAVSVPPPTPMEELDLVSSDAEVGDEKNPGI</sequence>
<feature type="region of interest" description="Disordered" evidence="1">
    <location>
        <begin position="83"/>
        <end position="160"/>
    </location>
</feature>
<evidence type="ECO:0000256" key="1">
    <source>
        <dbReference type="SAM" id="MobiDB-lite"/>
    </source>
</evidence>
<dbReference type="Proteomes" id="UP000355283">
    <property type="component" value="Unassembled WGS sequence"/>
</dbReference>
<gene>
    <name evidence="2" type="ORF">NSK_006739</name>
</gene>
<proteinExistence type="predicted"/>
<evidence type="ECO:0000313" key="2">
    <source>
        <dbReference type="EMBL" id="TFJ82074.1"/>
    </source>
</evidence>
<dbReference type="EMBL" id="SDOX01000121">
    <property type="protein sequence ID" value="TFJ82074.1"/>
    <property type="molecule type" value="Genomic_DNA"/>
</dbReference>